<reference evidence="2" key="1">
    <citation type="journal article" date="2019" name="Int. J. Syst. Evol. Microbiol.">
        <title>The Global Catalogue of Microorganisms (GCM) 10K type strain sequencing project: providing services to taxonomists for standard genome sequencing and annotation.</title>
        <authorList>
            <consortium name="The Broad Institute Genomics Platform"/>
            <consortium name="The Broad Institute Genome Sequencing Center for Infectious Disease"/>
            <person name="Wu L."/>
            <person name="Ma J."/>
        </authorList>
    </citation>
    <scope>NUCLEOTIDE SEQUENCE [LARGE SCALE GENOMIC DNA]</scope>
    <source>
        <strain evidence="2">JCM 17986</strain>
    </source>
</reference>
<organism evidence="1 2">
    <name type="scientific">Yinghuangia aomiensis</name>
    <dbReference type="NCBI Taxonomy" id="676205"/>
    <lineage>
        <taxon>Bacteria</taxon>
        <taxon>Bacillati</taxon>
        <taxon>Actinomycetota</taxon>
        <taxon>Actinomycetes</taxon>
        <taxon>Kitasatosporales</taxon>
        <taxon>Streptomycetaceae</taxon>
        <taxon>Yinghuangia</taxon>
    </lineage>
</organism>
<evidence type="ECO:0000313" key="1">
    <source>
        <dbReference type="EMBL" id="GAA4955914.1"/>
    </source>
</evidence>
<keyword evidence="2" id="KW-1185">Reference proteome</keyword>
<dbReference type="RefSeq" id="WP_345674745.1">
    <property type="nucleotide sequence ID" value="NZ_BAABHS010000005.1"/>
</dbReference>
<gene>
    <name evidence="1" type="ORF">GCM10023205_17390</name>
</gene>
<dbReference type="Proteomes" id="UP001500466">
    <property type="component" value="Unassembled WGS sequence"/>
</dbReference>
<comment type="caution">
    <text evidence="1">The sequence shown here is derived from an EMBL/GenBank/DDBJ whole genome shotgun (WGS) entry which is preliminary data.</text>
</comment>
<sequence length="49" mass="5225">MDALIAAVVARAVVLGRTTPPKTADEREHARVEGWIHVPTCDLSALDDG</sequence>
<protein>
    <submittedName>
        <fullName evidence="1">Uncharacterized protein</fullName>
    </submittedName>
</protein>
<proteinExistence type="predicted"/>
<dbReference type="EMBL" id="BAABHS010000005">
    <property type="protein sequence ID" value="GAA4955914.1"/>
    <property type="molecule type" value="Genomic_DNA"/>
</dbReference>
<name>A0ABP9H0Z6_9ACTN</name>
<evidence type="ECO:0000313" key="2">
    <source>
        <dbReference type="Proteomes" id="UP001500466"/>
    </source>
</evidence>
<accession>A0ABP9H0Z6</accession>